<keyword evidence="6" id="KW-1185">Reference proteome</keyword>
<evidence type="ECO:0000313" key="6">
    <source>
        <dbReference type="Proteomes" id="UP000287033"/>
    </source>
</evidence>
<dbReference type="Proteomes" id="UP000287033">
    <property type="component" value="Unassembled WGS sequence"/>
</dbReference>
<dbReference type="InterPro" id="IPR039478">
    <property type="entry name" value="FAM184A/B_N"/>
</dbReference>
<feature type="region of interest" description="Disordered" evidence="3">
    <location>
        <begin position="934"/>
        <end position="980"/>
    </location>
</feature>
<evidence type="ECO:0000259" key="4">
    <source>
        <dbReference type="Pfam" id="PF15665"/>
    </source>
</evidence>
<feature type="compositionally biased region" description="Low complexity" evidence="3">
    <location>
        <begin position="934"/>
        <end position="946"/>
    </location>
</feature>
<accession>A0A401SZB5</accession>
<feature type="compositionally biased region" description="Polar residues" evidence="3">
    <location>
        <begin position="947"/>
        <end position="962"/>
    </location>
</feature>
<gene>
    <name evidence="5" type="ORF">chiPu_0014214</name>
</gene>
<evidence type="ECO:0000256" key="3">
    <source>
        <dbReference type="SAM" id="MobiDB-lite"/>
    </source>
</evidence>
<proteinExistence type="predicted"/>
<sequence>MATGGSSTELGSYGAKCNGSKTTLPDPVHHYNYDLHVKMSKKIAQLTKVIYALNAKSDEHEVSLQAVKETHQEEIQHIIAETRGKILQYKSRMGEEMDLRHQIQTLEDSLQKHKKCKEEVLADFEMYKQQVVEREKNMERENTEKIMALSKEMLDIKKEFESNLQHFMDVQHRLEQDKQSAITEMVKVNQESENLQEKCKTLKGCFDEQIKLEEKHKVEIQNLNQELEILKLEKKRLTTDFEKKVNKLQASHQKELETLKKALQLSVTETLKQWQIEQKKNLQAQEAALQLKLKKLESDMEVKCQMMNEFKNQSHKLQELLNNAQVRIQDLEKQLQKAEKKLTASNLKLQKMEDEAELLRERLLVQEAEILHKTDENKALSLSEHNAQAEVDGLKTHLSELKHKLTEGQLQQQQNTEAEHSQQLTQVIEILSREKEEHHKRHEEELKKLKRVAEEEKLRLKEQLMKGLEELVKKHTTEIKAVQTSMELERKQLQKELQNQLDAINVKVKNERKQLENEKEELYNKLQESLQQISRMDSLMKQNKNDTEQADSYSTNMKESHERLLQDQEQALNQISELQEKLRKQKEQHEALVSSLQKEQHKMRDQLSQQIETKWKEKVRFENDKLREQLKQEYANDKQSALAHLQQEKENEMKILQEKWQNVKVALEIELTNIKKNSQQQMDTSQYALQLLQSQFGKEKEMLLEKLQCVTALNQDLKSQLQTLKEQTLKTEEKCQQHEIAEGNYQNQLKALEEDLSKSQSETSKLQREKLLLQEALSRLKKEIESSNQKTVQHRSEEAQHQKSVQEEFKAQHEKEINFLKQNHLKEIQGIVSDFSSSQTRLQAKIVSLETEVKEMEEKSKKHESKPEDLHRISTLQDKLSERDQIIKKLLKKRTEDLPVRVVSVPNLSSYEKSFLSSESTPIIRFPLMTKSPSLDQSLSSTSRLLNQPSQVQPSKQASSISNEKGKNKETKGKDPQRQEWFTKYFSF</sequence>
<feature type="compositionally biased region" description="Basic and acidic residues" evidence="3">
    <location>
        <begin position="964"/>
        <end position="978"/>
    </location>
</feature>
<dbReference type="EMBL" id="BEZZ01000737">
    <property type="protein sequence ID" value="GCC35726.1"/>
    <property type="molecule type" value="Genomic_DNA"/>
</dbReference>
<dbReference type="Pfam" id="PF15665">
    <property type="entry name" value="FAM184"/>
    <property type="match status" value="1"/>
</dbReference>
<keyword evidence="1 2" id="KW-0175">Coiled coil</keyword>
<protein>
    <recommendedName>
        <fullName evidence="4">Protein FAM184A/B N-terminal domain-containing protein</fullName>
    </recommendedName>
</protein>
<dbReference type="PANTHER" id="PTHR18870:SF8">
    <property type="entry name" value="PROTEIN FAM184B"/>
    <property type="match status" value="1"/>
</dbReference>
<feature type="region of interest" description="Disordered" evidence="3">
    <location>
        <begin position="783"/>
        <end position="804"/>
    </location>
</feature>
<reference evidence="5 6" key="1">
    <citation type="journal article" date="2018" name="Nat. Ecol. Evol.">
        <title>Shark genomes provide insights into elasmobranch evolution and the origin of vertebrates.</title>
        <authorList>
            <person name="Hara Y"/>
            <person name="Yamaguchi K"/>
            <person name="Onimaru K"/>
            <person name="Kadota M"/>
            <person name="Koyanagi M"/>
            <person name="Keeley SD"/>
            <person name="Tatsumi K"/>
            <person name="Tanaka K"/>
            <person name="Motone F"/>
            <person name="Kageyama Y"/>
            <person name="Nozu R"/>
            <person name="Adachi N"/>
            <person name="Nishimura O"/>
            <person name="Nakagawa R"/>
            <person name="Tanegashima C"/>
            <person name="Kiyatake I"/>
            <person name="Matsumoto R"/>
            <person name="Murakumo K"/>
            <person name="Nishida K"/>
            <person name="Terakita A"/>
            <person name="Kuratani S"/>
            <person name="Sato K"/>
            <person name="Hyodo S Kuraku.S."/>
        </authorList>
    </citation>
    <scope>NUCLEOTIDE SEQUENCE [LARGE SCALE GENOMIC DNA]</scope>
</reference>
<feature type="coiled-coil region" evidence="2">
    <location>
        <begin position="839"/>
        <end position="866"/>
    </location>
</feature>
<dbReference type="OrthoDB" id="75801at2759"/>
<comment type="caution">
    <text evidence="5">The sequence shown here is derived from an EMBL/GenBank/DDBJ whole genome shotgun (WGS) entry which is preliminary data.</text>
</comment>
<dbReference type="OMA" id="PQELDCQ"/>
<feature type="compositionally biased region" description="Basic and acidic residues" evidence="3">
    <location>
        <begin position="794"/>
        <end position="804"/>
    </location>
</feature>
<feature type="domain" description="Protein FAM184A/B N-terminal" evidence="4">
    <location>
        <begin position="49"/>
        <end position="257"/>
    </location>
</feature>
<evidence type="ECO:0000313" key="5">
    <source>
        <dbReference type="EMBL" id="GCC35726.1"/>
    </source>
</evidence>
<feature type="coiled-coil region" evidence="2">
    <location>
        <begin position="178"/>
        <end position="240"/>
    </location>
</feature>
<feature type="coiled-coil region" evidence="2">
    <location>
        <begin position="279"/>
        <end position="369"/>
    </location>
</feature>
<organism evidence="5 6">
    <name type="scientific">Chiloscyllium punctatum</name>
    <name type="common">Brownbanded bambooshark</name>
    <name type="synonym">Hemiscyllium punctatum</name>
    <dbReference type="NCBI Taxonomy" id="137246"/>
    <lineage>
        <taxon>Eukaryota</taxon>
        <taxon>Metazoa</taxon>
        <taxon>Chordata</taxon>
        <taxon>Craniata</taxon>
        <taxon>Vertebrata</taxon>
        <taxon>Chondrichthyes</taxon>
        <taxon>Elasmobranchii</taxon>
        <taxon>Galeomorphii</taxon>
        <taxon>Galeoidea</taxon>
        <taxon>Orectolobiformes</taxon>
        <taxon>Hemiscylliidae</taxon>
        <taxon>Chiloscyllium</taxon>
    </lineage>
</organism>
<dbReference type="AlphaFoldDB" id="A0A401SZB5"/>
<evidence type="ECO:0000256" key="2">
    <source>
        <dbReference type="SAM" id="Coils"/>
    </source>
</evidence>
<dbReference type="STRING" id="137246.A0A401SZB5"/>
<feature type="region of interest" description="Disordered" evidence="3">
    <location>
        <begin position="542"/>
        <end position="563"/>
    </location>
</feature>
<evidence type="ECO:0000256" key="1">
    <source>
        <dbReference type="ARBA" id="ARBA00023054"/>
    </source>
</evidence>
<name>A0A401SZB5_CHIPU</name>
<dbReference type="PANTHER" id="PTHR18870">
    <property type="entry name" value="PROTEIN TAG-278-RELATED"/>
    <property type="match status" value="1"/>
</dbReference>